<evidence type="ECO:0000256" key="4">
    <source>
        <dbReference type="ARBA" id="ARBA00022723"/>
    </source>
</evidence>
<dbReference type="SUPFAM" id="SSF102114">
    <property type="entry name" value="Radical SAM enzymes"/>
    <property type="match status" value="1"/>
</dbReference>
<keyword evidence="9" id="KW-1185">Reference proteome</keyword>
<dbReference type="GO" id="GO:0046872">
    <property type="term" value="F:metal ion binding"/>
    <property type="evidence" value="ECO:0007669"/>
    <property type="project" value="UniProtKB-KW"/>
</dbReference>
<dbReference type="AlphaFoldDB" id="A0A7W8DGL1"/>
<evidence type="ECO:0000256" key="3">
    <source>
        <dbReference type="ARBA" id="ARBA00022691"/>
    </source>
</evidence>
<comment type="caution">
    <text evidence="8">The sequence shown here is derived from an EMBL/GenBank/DDBJ whole genome shotgun (WGS) entry which is preliminary data.</text>
</comment>
<dbReference type="NCBIfam" id="TIGR02495">
    <property type="entry name" value="NrdG2"/>
    <property type="match status" value="1"/>
</dbReference>
<dbReference type="EC" id="1.97.1.4" evidence="8"/>
<dbReference type="PANTHER" id="PTHR30352:SF5">
    <property type="entry name" value="PYRUVATE FORMATE-LYASE 1-ACTIVATING ENZYME"/>
    <property type="match status" value="1"/>
</dbReference>
<evidence type="ECO:0000313" key="8">
    <source>
        <dbReference type="EMBL" id="MBB5021525.1"/>
    </source>
</evidence>
<organism evidence="8 9">
    <name type="scientific">Desulfurispira natronophila</name>
    <dbReference type="NCBI Taxonomy" id="682562"/>
    <lineage>
        <taxon>Bacteria</taxon>
        <taxon>Pseudomonadati</taxon>
        <taxon>Chrysiogenota</taxon>
        <taxon>Chrysiogenia</taxon>
        <taxon>Chrysiogenales</taxon>
        <taxon>Chrysiogenaceae</taxon>
        <taxon>Desulfurispira</taxon>
    </lineage>
</organism>
<keyword evidence="8" id="KW-0456">Lyase</keyword>
<dbReference type="GO" id="GO:0016829">
    <property type="term" value="F:lyase activity"/>
    <property type="evidence" value="ECO:0007669"/>
    <property type="project" value="UniProtKB-KW"/>
</dbReference>
<dbReference type="SFLD" id="SFLDG01094">
    <property type="entry name" value="Uncharacterised_Radical_SAM_Su"/>
    <property type="match status" value="1"/>
</dbReference>
<keyword evidence="5" id="KW-0408">Iron</keyword>
<dbReference type="InterPro" id="IPR012840">
    <property type="entry name" value="NrdG2"/>
</dbReference>
<dbReference type="InterPro" id="IPR013785">
    <property type="entry name" value="Aldolase_TIM"/>
</dbReference>
<dbReference type="GO" id="GO:0051539">
    <property type="term" value="F:4 iron, 4 sulfur cluster binding"/>
    <property type="evidence" value="ECO:0007669"/>
    <property type="project" value="UniProtKB-KW"/>
</dbReference>
<comment type="cofactor">
    <cofactor evidence="1">
        <name>[4Fe-4S] cluster</name>
        <dbReference type="ChEBI" id="CHEBI:49883"/>
    </cofactor>
</comment>
<dbReference type="SFLD" id="SFLDG01067">
    <property type="entry name" value="SPASM/twitch_domain_containing"/>
    <property type="match status" value="1"/>
</dbReference>
<sequence>MSHTPALVADFTPVSLLDFPGEIATTVFTHGCNLRCRYCHNPALVLGQPGRSHQDQLLEYIDRHQIGAVAITGGEPLFQRELETLLQQLRSRKIRIKLDTNGTLPHRLKQVLEQELVDFVAVDVKAFNDADMAHITRACTSIQPLLTSLAHLRSASIPFELRHTLWKLPEPEELRALAAHCGSAPLALQFLRDRVPMLDKRFRSPLSATDFATAHQRFAQAFSRVIARGESTEVTGSGGR</sequence>
<name>A0A7W8DGL1_9BACT</name>
<dbReference type="GO" id="GO:0043365">
    <property type="term" value="F:[formate-C-acetyltransferase]-activating enzyme activity"/>
    <property type="evidence" value="ECO:0007669"/>
    <property type="project" value="UniProtKB-EC"/>
</dbReference>
<keyword evidence="6" id="KW-0411">Iron-sulfur</keyword>
<dbReference type="PANTHER" id="PTHR30352">
    <property type="entry name" value="PYRUVATE FORMATE-LYASE-ACTIVATING ENZYME"/>
    <property type="match status" value="1"/>
</dbReference>
<dbReference type="RefSeq" id="WP_183730383.1">
    <property type="nucleotide sequence ID" value="NZ_JACHID010000004.1"/>
</dbReference>
<reference evidence="8 9" key="1">
    <citation type="submission" date="2020-08" db="EMBL/GenBank/DDBJ databases">
        <title>Genomic Encyclopedia of Type Strains, Phase IV (KMG-IV): sequencing the most valuable type-strain genomes for metagenomic binning, comparative biology and taxonomic classification.</title>
        <authorList>
            <person name="Goeker M."/>
        </authorList>
    </citation>
    <scope>NUCLEOTIDE SEQUENCE [LARGE SCALE GENOMIC DNA]</scope>
    <source>
        <strain evidence="8 9">DSM 22071</strain>
    </source>
</reference>
<dbReference type="InterPro" id="IPR007197">
    <property type="entry name" value="rSAM"/>
</dbReference>
<keyword evidence="3" id="KW-0949">S-adenosyl-L-methionine</keyword>
<keyword evidence="8" id="KW-0670">Pyruvate</keyword>
<dbReference type="SFLD" id="SFLDS00029">
    <property type="entry name" value="Radical_SAM"/>
    <property type="match status" value="1"/>
</dbReference>
<dbReference type="EMBL" id="JACHID010000004">
    <property type="protein sequence ID" value="MBB5021525.1"/>
    <property type="molecule type" value="Genomic_DNA"/>
</dbReference>
<accession>A0A7W8DGL1</accession>
<evidence type="ECO:0000259" key="7">
    <source>
        <dbReference type="PROSITE" id="PS51918"/>
    </source>
</evidence>
<evidence type="ECO:0000256" key="6">
    <source>
        <dbReference type="ARBA" id="ARBA00023014"/>
    </source>
</evidence>
<evidence type="ECO:0000256" key="2">
    <source>
        <dbReference type="ARBA" id="ARBA00022485"/>
    </source>
</evidence>
<evidence type="ECO:0000256" key="5">
    <source>
        <dbReference type="ARBA" id="ARBA00023004"/>
    </source>
</evidence>
<feature type="domain" description="Radical SAM core" evidence="7">
    <location>
        <begin position="18"/>
        <end position="221"/>
    </location>
</feature>
<dbReference type="CDD" id="cd01335">
    <property type="entry name" value="Radical_SAM"/>
    <property type="match status" value="1"/>
</dbReference>
<dbReference type="Pfam" id="PF04055">
    <property type="entry name" value="Radical_SAM"/>
    <property type="match status" value="1"/>
</dbReference>
<protein>
    <submittedName>
        <fullName evidence="8">Pyruvate formate lyase activating enzyme</fullName>
        <ecNumber evidence="8">1.97.1.4</ecNumber>
    </submittedName>
</protein>
<evidence type="ECO:0000256" key="1">
    <source>
        <dbReference type="ARBA" id="ARBA00001966"/>
    </source>
</evidence>
<dbReference type="InterPro" id="IPR058240">
    <property type="entry name" value="rSAM_sf"/>
</dbReference>
<keyword evidence="2" id="KW-0004">4Fe-4S</keyword>
<dbReference type="InterPro" id="IPR034457">
    <property type="entry name" value="Organic_radical-activating"/>
</dbReference>
<keyword evidence="4" id="KW-0479">Metal-binding</keyword>
<proteinExistence type="predicted"/>
<dbReference type="Gene3D" id="3.20.20.70">
    <property type="entry name" value="Aldolase class I"/>
    <property type="match status" value="1"/>
</dbReference>
<dbReference type="PROSITE" id="PS51918">
    <property type="entry name" value="RADICAL_SAM"/>
    <property type="match status" value="1"/>
</dbReference>
<keyword evidence="8" id="KW-0560">Oxidoreductase</keyword>
<evidence type="ECO:0000313" key="9">
    <source>
        <dbReference type="Proteomes" id="UP000528322"/>
    </source>
</evidence>
<dbReference type="Proteomes" id="UP000528322">
    <property type="component" value="Unassembled WGS sequence"/>
</dbReference>
<gene>
    <name evidence="8" type="ORF">HNR37_000837</name>
</gene>